<dbReference type="Gene3D" id="3.30.780.10">
    <property type="entry name" value="SUI1-like domain"/>
    <property type="match status" value="1"/>
</dbReference>
<comment type="caution">
    <text evidence="1">The sequence shown here is derived from an EMBL/GenBank/DDBJ whole genome shotgun (WGS) entry which is preliminary data.</text>
</comment>
<dbReference type="VEuPathDB" id="GiardiaDB:GL50803_2010"/>
<dbReference type="Proteomes" id="UP000001548">
    <property type="component" value="Unassembled WGS sequence"/>
</dbReference>
<dbReference type="InterPro" id="IPR001950">
    <property type="entry name" value="SUI1"/>
</dbReference>
<accession>A8B7C6</accession>
<dbReference type="EMBL" id="AACB03000005">
    <property type="protein sequence ID" value="KAE8301736.1"/>
    <property type="molecule type" value="Genomic_DNA"/>
</dbReference>
<dbReference type="AlphaFoldDB" id="A8B7C6"/>
<evidence type="ECO:0000313" key="1">
    <source>
        <dbReference type="EMBL" id="KAE8301736.1"/>
    </source>
</evidence>
<dbReference type="OMA" id="PVHYCKY"/>
<dbReference type="PROSITE" id="PS50296">
    <property type="entry name" value="SUI1"/>
    <property type="match status" value="1"/>
</dbReference>
<protein>
    <submittedName>
        <fullName evidence="1">Translation initiation factor SUI1</fullName>
    </submittedName>
</protein>
<dbReference type="Pfam" id="PF01253">
    <property type="entry name" value="SUI1"/>
    <property type="match status" value="1"/>
</dbReference>
<keyword evidence="1" id="KW-0396">Initiation factor</keyword>
<organism evidence="1 2">
    <name type="scientific">Giardia intestinalis (strain ATCC 50803 / WB clone C6)</name>
    <name type="common">Giardia lamblia</name>
    <dbReference type="NCBI Taxonomy" id="184922"/>
    <lineage>
        <taxon>Eukaryota</taxon>
        <taxon>Metamonada</taxon>
        <taxon>Diplomonadida</taxon>
        <taxon>Hexamitidae</taxon>
        <taxon>Giardiinae</taxon>
        <taxon>Giardia</taxon>
    </lineage>
</organism>
<gene>
    <name evidence="1" type="ORF">GL50803_002010</name>
</gene>
<dbReference type="GeneID" id="5702116"/>
<dbReference type="SUPFAM" id="SSF55159">
    <property type="entry name" value="eIF1-like"/>
    <property type="match status" value="1"/>
</dbReference>
<name>A8B7C6_GIAIC</name>
<dbReference type="HOGENOM" id="CLU_1252691_0_0_1"/>
<reference evidence="1 2" key="1">
    <citation type="journal article" date="2007" name="Science">
        <title>Genomic minimalism in the early diverging intestinal parasite Giardia lamblia.</title>
        <authorList>
            <person name="Morrison H.G."/>
            <person name="McArthur A.G."/>
            <person name="Gillin F.D."/>
            <person name="Aley S.B."/>
            <person name="Adam R.D."/>
            <person name="Olsen G.J."/>
            <person name="Best A.A."/>
            <person name="Cande W.Z."/>
            <person name="Chen F."/>
            <person name="Cipriano M.J."/>
            <person name="Davids B.J."/>
            <person name="Dawson S.C."/>
            <person name="Elmendorf H.G."/>
            <person name="Hehl A.B."/>
            <person name="Holder M.E."/>
            <person name="Huse S.M."/>
            <person name="Kim U.U."/>
            <person name="Lasek-Nesselquist E."/>
            <person name="Manning G."/>
            <person name="Nigam A."/>
            <person name="Nixon J.E."/>
            <person name="Palm D."/>
            <person name="Passamaneck N.E."/>
            <person name="Prabhu A."/>
            <person name="Reich C.I."/>
            <person name="Reiner D.S."/>
            <person name="Samuelson J."/>
            <person name="Svard S.G."/>
            <person name="Sogin M.L."/>
        </authorList>
    </citation>
    <scope>NUCLEOTIDE SEQUENCE [LARGE SCALE GENOMIC DNA]</scope>
    <source>
        <strain evidence="1 2">WB C6</strain>
    </source>
</reference>
<keyword evidence="2" id="KW-1185">Reference proteome</keyword>
<dbReference type="RefSeq" id="XP_001709195.1">
    <property type="nucleotide sequence ID" value="XM_001709143.1"/>
</dbReference>
<dbReference type="GO" id="GO:0003743">
    <property type="term" value="F:translation initiation factor activity"/>
    <property type="evidence" value="ECO:0007669"/>
    <property type="project" value="UniProtKB-KW"/>
</dbReference>
<dbReference type="InterPro" id="IPR036877">
    <property type="entry name" value="SUI1_dom_sf"/>
</dbReference>
<keyword evidence="1" id="KW-0648">Protein biosynthesis</keyword>
<sequence>MEAVDVRYCSCCGWPVHYCKYRKPSKQAELGCEAVLKREDEALWALVYPHLNRDDVNDNAPDKVESEGPEQHEKTEEEAEESEEEGEEEEDAARDNGITCFAYDKAKVPPFGVPIKPHVKRQEGYVPVLQIRFAKRGNKKGVTQVFNYEDFSIEPKNIMITLRKALACAVSETVLDQLGGDIITIQGKYTKEVAAIFVAAGVPKENIFYANTGKNSRRKRK</sequence>
<proteinExistence type="predicted"/>
<dbReference type="KEGG" id="gla:GL50803_002010"/>
<evidence type="ECO:0000313" key="2">
    <source>
        <dbReference type="Proteomes" id="UP000001548"/>
    </source>
</evidence>